<dbReference type="PANTHER" id="PTHR31836">
    <property type="match status" value="1"/>
</dbReference>
<dbReference type="InterPro" id="IPR009009">
    <property type="entry name" value="RlpA-like_DPBB"/>
</dbReference>
<evidence type="ECO:0000313" key="4">
    <source>
        <dbReference type="Proteomes" id="UP000799118"/>
    </source>
</evidence>
<keyword evidence="1" id="KW-0732">Signal</keyword>
<organism evidence="3 4">
    <name type="scientific">Gymnopus androsaceus JB14</name>
    <dbReference type="NCBI Taxonomy" id="1447944"/>
    <lineage>
        <taxon>Eukaryota</taxon>
        <taxon>Fungi</taxon>
        <taxon>Dikarya</taxon>
        <taxon>Basidiomycota</taxon>
        <taxon>Agaricomycotina</taxon>
        <taxon>Agaricomycetes</taxon>
        <taxon>Agaricomycetidae</taxon>
        <taxon>Agaricales</taxon>
        <taxon>Marasmiineae</taxon>
        <taxon>Omphalotaceae</taxon>
        <taxon>Gymnopus</taxon>
    </lineage>
</organism>
<evidence type="ECO:0000256" key="1">
    <source>
        <dbReference type="ARBA" id="ARBA00022729"/>
    </source>
</evidence>
<dbReference type="AlphaFoldDB" id="A0A6A4ICT5"/>
<dbReference type="Pfam" id="PF03330">
    <property type="entry name" value="DPBB_1"/>
    <property type="match status" value="1"/>
</dbReference>
<dbReference type="InterPro" id="IPR051477">
    <property type="entry name" value="Expansin_CellWall"/>
</dbReference>
<dbReference type="CDD" id="cd22191">
    <property type="entry name" value="DPBB_RlpA_EXP_N-like"/>
    <property type="match status" value="1"/>
</dbReference>
<dbReference type="OrthoDB" id="623670at2759"/>
<name>A0A6A4ICT5_9AGAR</name>
<dbReference type="InterPro" id="IPR036908">
    <property type="entry name" value="RlpA-like_sf"/>
</dbReference>
<accession>A0A6A4ICT5</accession>
<protein>
    <submittedName>
        <fullName evidence="3">Barwin-like endoglucanase</fullName>
    </submittedName>
</protein>
<dbReference type="EMBL" id="ML769399">
    <property type="protein sequence ID" value="KAE9406937.1"/>
    <property type="molecule type" value="Genomic_DNA"/>
</dbReference>
<dbReference type="SUPFAM" id="SSF50685">
    <property type="entry name" value="Barwin-like endoglucanases"/>
    <property type="match status" value="1"/>
</dbReference>
<keyword evidence="4" id="KW-1185">Reference proteome</keyword>
<sequence length="107" mass="11554">MSLQNQGQVYTGGVATYFLQYGAAGACGKVHKDTDLIAAMDQARYNSKLCGKEVKITNTKNKKTVTVTVADDCPGCKNENSIDLSKGAFLKIATIEEGEVPISWEYV</sequence>
<gene>
    <name evidence="3" type="ORF">BT96DRAFT_915082</name>
</gene>
<feature type="domain" description="RlpA-like protein double-psi beta-barrel" evidence="2">
    <location>
        <begin position="12"/>
        <end position="103"/>
    </location>
</feature>
<dbReference type="Gene3D" id="2.40.40.10">
    <property type="entry name" value="RlpA-like domain"/>
    <property type="match status" value="1"/>
</dbReference>
<proteinExistence type="predicted"/>
<reference evidence="3" key="1">
    <citation type="journal article" date="2019" name="Environ. Microbiol.">
        <title>Fungal ecological strategies reflected in gene transcription - a case study of two litter decomposers.</title>
        <authorList>
            <person name="Barbi F."/>
            <person name="Kohler A."/>
            <person name="Barry K."/>
            <person name="Baskaran P."/>
            <person name="Daum C."/>
            <person name="Fauchery L."/>
            <person name="Ihrmark K."/>
            <person name="Kuo A."/>
            <person name="LaButti K."/>
            <person name="Lipzen A."/>
            <person name="Morin E."/>
            <person name="Grigoriev I.V."/>
            <person name="Henrissat B."/>
            <person name="Lindahl B."/>
            <person name="Martin F."/>
        </authorList>
    </citation>
    <scope>NUCLEOTIDE SEQUENCE</scope>
    <source>
        <strain evidence="3">JB14</strain>
    </source>
</reference>
<evidence type="ECO:0000313" key="3">
    <source>
        <dbReference type="EMBL" id="KAE9406937.1"/>
    </source>
</evidence>
<dbReference type="Proteomes" id="UP000799118">
    <property type="component" value="Unassembled WGS sequence"/>
</dbReference>
<dbReference type="PANTHER" id="PTHR31836:SF24">
    <property type="entry name" value="RLPA-LIKE PROTEIN DOUBLE-PSI BETA-BARREL DOMAIN-CONTAINING PROTEIN"/>
    <property type="match status" value="1"/>
</dbReference>
<evidence type="ECO:0000259" key="2">
    <source>
        <dbReference type="Pfam" id="PF03330"/>
    </source>
</evidence>